<comment type="similarity">
    <text evidence="8">Belongs to the pentraxin family.</text>
</comment>
<dbReference type="GeneTree" id="ENSGT01100000263515"/>
<evidence type="ECO:0000259" key="10">
    <source>
        <dbReference type="PROSITE" id="PS51828"/>
    </source>
</evidence>
<evidence type="ECO:0000256" key="6">
    <source>
        <dbReference type="ARBA" id="ARBA00022837"/>
    </source>
</evidence>
<evidence type="ECO:0000256" key="1">
    <source>
        <dbReference type="ARBA" id="ARBA00001913"/>
    </source>
</evidence>
<evidence type="ECO:0000256" key="5">
    <source>
        <dbReference type="ARBA" id="ARBA00022729"/>
    </source>
</evidence>
<comment type="subcellular location">
    <subcellularLocation>
        <location evidence="2">Secreted</location>
    </subcellularLocation>
</comment>
<keyword evidence="4" id="KW-0479">Metal-binding</keyword>
<dbReference type="InterPro" id="IPR013320">
    <property type="entry name" value="ConA-like_dom_sf"/>
</dbReference>
<dbReference type="PRINTS" id="PR00895">
    <property type="entry name" value="PENTAXIN"/>
</dbReference>
<organism evidence="11 12">
    <name type="scientific">Acanthochromis polyacanthus</name>
    <name type="common">spiny chromis</name>
    <dbReference type="NCBI Taxonomy" id="80966"/>
    <lineage>
        <taxon>Eukaryota</taxon>
        <taxon>Metazoa</taxon>
        <taxon>Chordata</taxon>
        <taxon>Craniata</taxon>
        <taxon>Vertebrata</taxon>
        <taxon>Euteleostomi</taxon>
        <taxon>Actinopterygii</taxon>
        <taxon>Neopterygii</taxon>
        <taxon>Teleostei</taxon>
        <taxon>Neoteleostei</taxon>
        <taxon>Acanthomorphata</taxon>
        <taxon>Ovalentaria</taxon>
        <taxon>Pomacentridae</taxon>
        <taxon>Acanthochromis</taxon>
    </lineage>
</organism>
<dbReference type="Proteomes" id="UP000257200">
    <property type="component" value="Unplaced"/>
</dbReference>
<keyword evidence="7 9" id="KW-1015">Disulfide bond</keyword>
<feature type="disulfide bond" evidence="9">
    <location>
        <begin position="97"/>
        <end position="156"/>
    </location>
</feature>
<evidence type="ECO:0000256" key="2">
    <source>
        <dbReference type="ARBA" id="ARBA00004613"/>
    </source>
</evidence>
<evidence type="ECO:0000313" key="12">
    <source>
        <dbReference type="Proteomes" id="UP000257200"/>
    </source>
</evidence>
<accession>A0A3Q1GSU5</accession>
<keyword evidence="5" id="KW-0732">Signal</keyword>
<dbReference type="PANTHER" id="PTHR45869">
    <property type="entry name" value="C-REACTIVE PROTEIN-RELATED"/>
    <property type="match status" value="1"/>
</dbReference>
<evidence type="ECO:0000256" key="7">
    <source>
        <dbReference type="ARBA" id="ARBA00023157"/>
    </source>
</evidence>
<dbReference type="SMART" id="SM00159">
    <property type="entry name" value="PTX"/>
    <property type="match status" value="1"/>
</dbReference>
<dbReference type="PROSITE" id="PS51828">
    <property type="entry name" value="PTX_2"/>
    <property type="match status" value="1"/>
</dbReference>
<dbReference type="Pfam" id="PF00354">
    <property type="entry name" value="Pentaxin"/>
    <property type="match status" value="1"/>
</dbReference>
<comment type="cofactor">
    <cofactor evidence="1">
        <name>Ca(2+)</name>
        <dbReference type="ChEBI" id="CHEBI:29108"/>
    </cofactor>
</comment>
<dbReference type="SUPFAM" id="SSF49899">
    <property type="entry name" value="Concanavalin A-like lectins/glucanases"/>
    <property type="match status" value="1"/>
</dbReference>
<keyword evidence="12" id="KW-1185">Reference proteome</keyword>
<dbReference type="GO" id="GO:0046872">
    <property type="term" value="F:metal ion binding"/>
    <property type="evidence" value="ECO:0007669"/>
    <property type="project" value="UniProtKB-KW"/>
</dbReference>
<dbReference type="AlphaFoldDB" id="A0A3Q1GSU5"/>
<dbReference type="STRING" id="80966.ENSAPOP00000020265"/>
<protein>
    <submittedName>
        <fullName evidence="11">C-reactive protein-like</fullName>
    </submittedName>
</protein>
<dbReference type="InterPro" id="IPR001759">
    <property type="entry name" value="PTX_dom"/>
</dbReference>
<evidence type="ECO:0000256" key="9">
    <source>
        <dbReference type="PROSITE-ProRule" id="PRU01172"/>
    </source>
</evidence>
<dbReference type="Ensembl" id="ENSAPOT00000030358.1">
    <property type="protein sequence ID" value="ENSAPOP00000020265.1"/>
    <property type="gene ID" value="ENSAPOG00000023792.1"/>
</dbReference>
<reference evidence="11" key="1">
    <citation type="submission" date="2025-08" db="UniProtKB">
        <authorList>
            <consortium name="Ensembl"/>
        </authorList>
    </citation>
    <scope>IDENTIFICATION</scope>
</reference>
<dbReference type="InterPro" id="IPR051005">
    <property type="entry name" value="Pentraxin_domain"/>
</dbReference>
<evidence type="ECO:0000313" key="11">
    <source>
        <dbReference type="Ensembl" id="ENSAPOP00000020265.1"/>
    </source>
</evidence>
<name>A0A3Q1GSU5_9TELE</name>
<proteinExistence type="inferred from homology"/>
<dbReference type="PANTHER" id="PTHR45869:SF7">
    <property type="entry name" value="C-REACTIVE PROTEIN"/>
    <property type="match status" value="1"/>
</dbReference>
<sequence length="266" mass="30379">MEISFIKHEKVQKSSCIFMRWLFYRIDLLPTYFLSFKMTEFLNSQMEKLVLLMLMLATCYATPKDLSGKVFVFPRETTTDYVKLLTSQTQFSAVTVCLKFLTDLKRNVGLFSLATVGHSNDFVLFRMNDVIEVTARDVSVNFLSLPLTPNTWHSLCSTWSSANGLAQLWLDGKPSIKRFISEQPITGTPISILGQEQDSYGGGFDSDQSFVGVISRMHMWNYALSPAEIKRYVNNGNFSPGNVFNWRALEYEIYGKVLVDEEPDDM</sequence>
<dbReference type="GO" id="GO:0005576">
    <property type="term" value="C:extracellular region"/>
    <property type="evidence" value="ECO:0007669"/>
    <property type="project" value="UniProtKB-SubCell"/>
</dbReference>
<dbReference type="Gene3D" id="2.60.120.200">
    <property type="match status" value="1"/>
</dbReference>
<keyword evidence="6" id="KW-0106">Calcium</keyword>
<keyword evidence="3" id="KW-0964">Secreted</keyword>
<evidence type="ECO:0000256" key="4">
    <source>
        <dbReference type="ARBA" id="ARBA00022723"/>
    </source>
</evidence>
<reference evidence="11" key="2">
    <citation type="submission" date="2025-09" db="UniProtKB">
        <authorList>
            <consortium name="Ensembl"/>
        </authorList>
    </citation>
    <scope>IDENTIFICATION</scope>
</reference>
<evidence type="ECO:0000256" key="8">
    <source>
        <dbReference type="ARBA" id="ARBA00038102"/>
    </source>
</evidence>
<feature type="domain" description="Pentraxin (PTX)" evidence="10">
    <location>
        <begin position="67"/>
        <end position="266"/>
    </location>
</feature>
<evidence type="ECO:0000256" key="3">
    <source>
        <dbReference type="ARBA" id="ARBA00022525"/>
    </source>
</evidence>
<dbReference type="InParanoid" id="A0A3Q1GSU5"/>